<reference evidence="1 2" key="1">
    <citation type="journal article" date="2014" name="ISME J.">
        <title>Ecophysiology of Thioploca ingrica as revealed by the complete genome sequence supplemented with proteomic evidence.</title>
        <authorList>
            <person name="Kojima H."/>
            <person name="Ogura Y."/>
            <person name="Yamamoto N."/>
            <person name="Togashi T."/>
            <person name="Mori H."/>
            <person name="Watanabe T."/>
            <person name="Nemoto F."/>
            <person name="Kurokawa K."/>
            <person name="Hayashi T."/>
            <person name="Fukui M."/>
        </authorList>
    </citation>
    <scope>NUCLEOTIDE SEQUENCE [LARGE SCALE GENOMIC DNA]</scope>
</reference>
<organism evidence="1 2">
    <name type="scientific">Thioploca ingrica</name>
    <dbReference type="NCBI Taxonomy" id="40754"/>
    <lineage>
        <taxon>Bacteria</taxon>
        <taxon>Pseudomonadati</taxon>
        <taxon>Pseudomonadota</taxon>
        <taxon>Gammaproteobacteria</taxon>
        <taxon>Thiotrichales</taxon>
        <taxon>Thiotrichaceae</taxon>
        <taxon>Thioploca</taxon>
    </lineage>
</organism>
<keyword evidence="2" id="KW-1185">Reference proteome</keyword>
<protein>
    <recommendedName>
        <fullName evidence="3">DUF29 domain-containing protein</fullName>
    </recommendedName>
</protein>
<dbReference type="PANTHER" id="PTHR34235">
    <property type="entry name" value="SLR1203 PROTEIN-RELATED"/>
    <property type="match status" value="1"/>
</dbReference>
<evidence type="ECO:0000313" key="2">
    <source>
        <dbReference type="Proteomes" id="UP000031623"/>
    </source>
</evidence>
<dbReference type="InterPro" id="IPR002636">
    <property type="entry name" value="DUF29"/>
</dbReference>
<dbReference type="Pfam" id="PF01724">
    <property type="entry name" value="DUF29"/>
    <property type="match status" value="1"/>
</dbReference>
<gene>
    <name evidence="1" type="ORF">THII_1672</name>
</gene>
<dbReference type="STRING" id="40754.THII_1672"/>
<name>A0A090AFV4_9GAMM</name>
<evidence type="ECO:0008006" key="3">
    <source>
        <dbReference type="Google" id="ProtNLM"/>
    </source>
</evidence>
<dbReference type="Gene3D" id="1.20.1220.20">
    <property type="entry name" value="Uncharcterised protein PF01724"/>
    <property type="match status" value="1"/>
</dbReference>
<dbReference type="EMBL" id="AP014633">
    <property type="protein sequence ID" value="BAP55969.1"/>
    <property type="molecule type" value="Genomic_DNA"/>
</dbReference>
<dbReference type="AlphaFoldDB" id="A0A090AFV4"/>
<evidence type="ECO:0000313" key="1">
    <source>
        <dbReference type="EMBL" id="BAP55969.1"/>
    </source>
</evidence>
<proteinExistence type="predicted"/>
<dbReference type="HOGENOM" id="CLU_116670_0_2_6"/>
<sequence length="152" mass="17767">MDSNALYEKDFYAWIQYHIELLKQGKLEQLDVDILIDELESMGKRDKRELASHFIILIAHLLKWSFQPHQRSNSWQNSIDEQRVQITKQLEDSPSLKPFSPEAIAKAYPDAVKLASRETRLSLNTFPPVCPYSLEQLRDEDFYPPSSLDETK</sequence>
<dbReference type="Proteomes" id="UP000031623">
    <property type="component" value="Chromosome"/>
</dbReference>
<dbReference type="KEGG" id="tig:THII_1672"/>
<accession>A0A090AFV4</accession>
<dbReference type="OrthoDB" id="5767965at2"/>